<dbReference type="GO" id="GO:0032784">
    <property type="term" value="P:regulation of DNA-templated transcription elongation"/>
    <property type="evidence" value="ECO:0007669"/>
    <property type="project" value="InterPro"/>
</dbReference>
<evidence type="ECO:0000313" key="3">
    <source>
        <dbReference type="Proteomes" id="UP000515733"/>
    </source>
</evidence>
<dbReference type="InterPro" id="IPR001437">
    <property type="entry name" value="Tscrpt_elong_fac_GreA/B_C"/>
</dbReference>
<sequence length="156" mass="17216">MISVACTNMRHENTTTRPHNDALVRNTGDLVISDDDYVRLRKIVGEHDLAEELDRAIVVPAERIRENTVTMHSRLIYRDESTGTTREVELVYPDEADSMAGRVSVLAPVGCALLGLSAGQSIDWNLPGGKVHRLRVERVLFQPRPGDSGSAAAKTR</sequence>
<dbReference type="Pfam" id="PF01272">
    <property type="entry name" value="GreA_GreB"/>
    <property type="match status" value="1"/>
</dbReference>
<dbReference type="GO" id="GO:0070063">
    <property type="term" value="F:RNA polymerase binding"/>
    <property type="evidence" value="ECO:0007669"/>
    <property type="project" value="InterPro"/>
</dbReference>
<dbReference type="InterPro" id="IPR023459">
    <property type="entry name" value="Tscrpt_elong_fac_GreA/B_fam"/>
</dbReference>
<proteinExistence type="predicted"/>
<dbReference type="AlphaFoldDB" id="A0A6S6XXE3"/>
<keyword evidence="2" id="KW-0648">Protein biosynthesis</keyword>
<dbReference type="GO" id="GO:0006354">
    <property type="term" value="P:DNA-templated transcription elongation"/>
    <property type="evidence" value="ECO:0007669"/>
    <property type="project" value="TreeGrafter"/>
</dbReference>
<dbReference type="SUPFAM" id="SSF54534">
    <property type="entry name" value="FKBP-like"/>
    <property type="match status" value="1"/>
</dbReference>
<dbReference type="EMBL" id="LR778301">
    <property type="protein sequence ID" value="CAB1368777.1"/>
    <property type="molecule type" value="Genomic_DNA"/>
</dbReference>
<keyword evidence="3" id="KW-1185">Reference proteome</keyword>
<dbReference type="PANTHER" id="PTHR30437:SF5">
    <property type="entry name" value="REGULATOR OF NUCLEOSIDE DIPHOSPHATE KINASE"/>
    <property type="match status" value="1"/>
</dbReference>
<dbReference type="Gene3D" id="3.10.50.30">
    <property type="entry name" value="Transcription elongation factor, GreA/GreB, C-terminal domain"/>
    <property type="match status" value="1"/>
</dbReference>
<organism evidence="2 3">
    <name type="scientific">Denitratisoma oestradiolicum</name>
    <dbReference type="NCBI Taxonomy" id="311182"/>
    <lineage>
        <taxon>Bacteria</taxon>
        <taxon>Pseudomonadati</taxon>
        <taxon>Pseudomonadota</taxon>
        <taxon>Betaproteobacteria</taxon>
        <taxon>Nitrosomonadales</taxon>
        <taxon>Sterolibacteriaceae</taxon>
        <taxon>Denitratisoma</taxon>
    </lineage>
</organism>
<evidence type="ECO:0000259" key="1">
    <source>
        <dbReference type="Pfam" id="PF01272"/>
    </source>
</evidence>
<name>A0A6S6XXE3_9PROT</name>
<accession>A0A6S6XXE3</accession>
<feature type="domain" description="Transcription elongation factor GreA/GreB C-terminal" evidence="1">
    <location>
        <begin position="66"/>
        <end position="136"/>
    </location>
</feature>
<dbReference type="GO" id="GO:0003746">
    <property type="term" value="F:translation elongation factor activity"/>
    <property type="evidence" value="ECO:0007669"/>
    <property type="project" value="UniProtKB-KW"/>
</dbReference>
<dbReference type="GO" id="GO:0003677">
    <property type="term" value="F:DNA binding"/>
    <property type="evidence" value="ECO:0007669"/>
    <property type="project" value="InterPro"/>
</dbReference>
<dbReference type="Proteomes" id="UP000515733">
    <property type="component" value="Chromosome"/>
</dbReference>
<protein>
    <submittedName>
        <fullName evidence="2">Transcription elongation factor GreAB (Modular protein)</fullName>
    </submittedName>
</protein>
<keyword evidence="2" id="KW-0251">Elongation factor</keyword>
<reference evidence="2 3" key="1">
    <citation type="submission" date="2020-03" db="EMBL/GenBank/DDBJ databases">
        <authorList>
            <consortium name="Genoscope - CEA"/>
            <person name="William W."/>
        </authorList>
    </citation>
    <scope>NUCLEOTIDE SEQUENCE [LARGE SCALE GENOMIC DNA]</scope>
    <source>
        <strain evidence="3">DSM 16959</strain>
    </source>
</reference>
<dbReference type="PANTHER" id="PTHR30437">
    <property type="entry name" value="TRANSCRIPTION ELONGATION FACTOR GREA"/>
    <property type="match status" value="1"/>
</dbReference>
<gene>
    <name evidence="2" type="ORF">DENOEST_1612</name>
</gene>
<dbReference type="KEGG" id="doe:DENOEST_1612"/>
<evidence type="ECO:0000313" key="2">
    <source>
        <dbReference type="EMBL" id="CAB1368777.1"/>
    </source>
</evidence>
<dbReference type="InterPro" id="IPR036953">
    <property type="entry name" value="GreA/GreB_C_sf"/>
</dbReference>
<dbReference type="NCBIfam" id="NF004396">
    <property type="entry name" value="PRK05753.1"/>
    <property type="match status" value="1"/>
</dbReference>